<dbReference type="EMBL" id="SCEB01009895">
    <property type="protein sequence ID" value="RXM91189.1"/>
    <property type="molecule type" value="Genomic_DNA"/>
</dbReference>
<dbReference type="GO" id="GO:0005923">
    <property type="term" value="C:bicellular tight junction"/>
    <property type="evidence" value="ECO:0007669"/>
    <property type="project" value="UniProtKB-SubCell"/>
</dbReference>
<dbReference type="InterPro" id="IPR006187">
    <property type="entry name" value="Claudin"/>
</dbReference>
<dbReference type="InterPro" id="IPR017974">
    <property type="entry name" value="Claudin_CS"/>
</dbReference>
<evidence type="ECO:0000256" key="6">
    <source>
        <dbReference type="ARBA" id="ARBA00022692"/>
    </source>
</evidence>
<dbReference type="Gene3D" id="1.20.140.150">
    <property type="match status" value="2"/>
</dbReference>
<comment type="subcellular location">
    <subcellularLocation>
        <location evidence="1">Cell junction</location>
        <location evidence="1">Tight junction</location>
    </subcellularLocation>
    <subcellularLocation>
        <location evidence="2">Cell membrane</location>
        <topology evidence="2">Multi-pass membrane protein</topology>
    </subcellularLocation>
</comment>
<dbReference type="Proteomes" id="UP000289886">
    <property type="component" value="Unassembled WGS sequence"/>
</dbReference>
<keyword evidence="4" id="KW-0796">Tight junction</keyword>
<keyword evidence="12" id="KW-1185">Reference proteome</keyword>
<accession>A0A444USQ0</accession>
<evidence type="ECO:0000313" key="12">
    <source>
        <dbReference type="Proteomes" id="UP000289886"/>
    </source>
</evidence>
<evidence type="ECO:0000313" key="11">
    <source>
        <dbReference type="EMBL" id="RXM91189.1"/>
    </source>
</evidence>
<dbReference type="GO" id="GO:0005886">
    <property type="term" value="C:plasma membrane"/>
    <property type="evidence" value="ECO:0007669"/>
    <property type="project" value="UniProtKB-SubCell"/>
</dbReference>
<dbReference type="PRINTS" id="PR01077">
    <property type="entry name" value="CLAUDIN"/>
</dbReference>
<dbReference type="Pfam" id="PF00822">
    <property type="entry name" value="PMP22_Claudin"/>
    <property type="match status" value="2"/>
</dbReference>
<feature type="transmembrane region" description="Helical" evidence="10">
    <location>
        <begin position="6"/>
        <end position="25"/>
    </location>
</feature>
<evidence type="ECO:0000256" key="4">
    <source>
        <dbReference type="ARBA" id="ARBA00022427"/>
    </source>
</evidence>
<feature type="transmembrane region" description="Helical" evidence="10">
    <location>
        <begin position="290"/>
        <end position="314"/>
    </location>
</feature>
<protein>
    <submittedName>
        <fullName evidence="11">Claudin-23</fullName>
    </submittedName>
</protein>
<keyword evidence="9 10" id="KW-0472">Membrane</keyword>
<evidence type="ECO:0000256" key="9">
    <source>
        <dbReference type="ARBA" id="ARBA00023136"/>
    </source>
</evidence>
<evidence type="ECO:0000256" key="2">
    <source>
        <dbReference type="ARBA" id="ARBA00004651"/>
    </source>
</evidence>
<dbReference type="GO" id="GO:0005198">
    <property type="term" value="F:structural molecule activity"/>
    <property type="evidence" value="ECO:0007669"/>
    <property type="project" value="InterPro"/>
</dbReference>
<dbReference type="PROSITE" id="PS01346">
    <property type="entry name" value="CLAUDIN"/>
    <property type="match status" value="1"/>
</dbReference>
<proteinExistence type="inferred from homology"/>
<evidence type="ECO:0000256" key="5">
    <source>
        <dbReference type="ARBA" id="ARBA00022475"/>
    </source>
</evidence>
<dbReference type="PANTHER" id="PTHR12002">
    <property type="entry name" value="CLAUDIN"/>
    <property type="match status" value="1"/>
</dbReference>
<feature type="transmembrane region" description="Helical" evidence="10">
    <location>
        <begin position="254"/>
        <end position="278"/>
    </location>
</feature>
<dbReference type="AlphaFoldDB" id="A0A444USQ0"/>
<evidence type="ECO:0000256" key="3">
    <source>
        <dbReference type="ARBA" id="ARBA00008295"/>
    </source>
</evidence>
<comment type="similarity">
    <text evidence="3">Belongs to the claudin family.</text>
</comment>
<keyword evidence="8 10" id="KW-1133">Transmembrane helix</keyword>
<gene>
    <name evidence="11" type="ORF">EOD39_21433</name>
</gene>
<name>A0A444USQ0_ACIRT</name>
<feature type="transmembrane region" description="Helical" evidence="10">
    <location>
        <begin position="81"/>
        <end position="101"/>
    </location>
</feature>
<feature type="transmembrane region" description="Helical" evidence="10">
    <location>
        <begin position="185"/>
        <end position="205"/>
    </location>
</feature>
<evidence type="ECO:0000256" key="8">
    <source>
        <dbReference type="ARBA" id="ARBA00022989"/>
    </source>
</evidence>
<reference evidence="11 12" key="1">
    <citation type="submission" date="2019-01" db="EMBL/GenBank/DDBJ databases">
        <title>Draft Genome and Complete Hox-Cluster Characterization of the Sterlet Sturgeon (Acipenser ruthenus).</title>
        <authorList>
            <person name="Wei Q."/>
        </authorList>
    </citation>
    <scope>NUCLEOTIDE SEQUENCE [LARGE SCALE GENOMIC DNA]</scope>
    <source>
        <strain evidence="11">WHYD16114868_AA</strain>
        <tissue evidence="11">Blood</tissue>
    </source>
</reference>
<evidence type="ECO:0000256" key="7">
    <source>
        <dbReference type="ARBA" id="ARBA00022949"/>
    </source>
</evidence>
<comment type="caution">
    <text evidence="11">The sequence shown here is derived from an EMBL/GenBank/DDBJ whole genome shotgun (WGS) entry which is preliminary data.</text>
</comment>
<organism evidence="11 12">
    <name type="scientific">Acipenser ruthenus</name>
    <name type="common">Sterlet sturgeon</name>
    <dbReference type="NCBI Taxonomy" id="7906"/>
    <lineage>
        <taxon>Eukaryota</taxon>
        <taxon>Metazoa</taxon>
        <taxon>Chordata</taxon>
        <taxon>Craniata</taxon>
        <taxon>Vertebrata</taxon>
        <taxon>Euteleostomi</taxon>
        <taxon>Actinopterygii</taxon>
        <taxon>Chondrostei</taxon>
        <taxon>Acipenseriformes</taxon>
        <taxon>Acipenseridae</taxon>
        <taxon>Acipenser</taxon>
    </lineage>
</organism>
<feature type="transmembrane region" description="Helical" evidence="10">
    <location>
        <begin position="334"/>
        <end position="356"/>
    </location>
</feature>
<sequence length="377" mass="41322">MVTCSMIIGLIFTPVGWVLLLAATVTPQWREFPQRPGYSLDLFFYDGLWETCREVTTLNTPECKPLPEEIAVSWWIQLQRATAIISVVMGALSYLAAHLGVRWWGDAPNHNLIGTAGVFISFWGVIYVCIVSCMAYQILAAVRDSSVDVQDKFRVGTCLYLGWLGGSIQDHYLQSDPRMRTPAPMIAGIVCTPIGMIFVFTALITPQWREGHIQLGKSPSIKHDGLWESCIKVVASDFKHCWPVSGAYQQDPSVLWAGGLMLSSLSLCGVGIVLASIGIRCWMDFPLRNVAGASGIIIILSGCLSLTALGLYISKMQVLGTDLDTRYRGGTSLYFGWIGSSIEILGGMALSLSFSLPKCNICIGSRNKDKNSYEVNS</sequence>
<evidence type="ECO:0000256" key="10">
    <source>
        <dbReference type="SAM" id="Phobius"/>
    </source>
</evidence>
<feature type="transmembrane region" description="Helical" evidence="10">
    <location>
        <begin position="113"/>
        <end position="136"/>
    </location>
</feature>
<keyword evidence="7" id="KW-0965">Cell junction</keyword>
<keyword evidence="5" id="KW-1003">Cell membrane</keyword>
<dbReference type="InterPro" id="IPR004031">
    <property type="entry name" value="PMP22/EMP/MP20/Claudin"/>
</dbReference>
<evidence type="ECO:0000256" key="1">
    <source>
        <dbReference type="ARBA" id="ARBA00004435"/>
    </source>
</evidence>
<keyword evidence="6 10" id="KW-0812">Transmembrane</keyword>